<accession>A0A8S1DHN9</accession>
<dbReference type="InterPro" id="IPR029058">
    <property type="entry name" value="AB_hydrolase_fold"/>
</dbReference>
<keyword evidence="2" id="KW-0378">Hydrolase</keyword>
<protein>
    <recommendedName>
        <fullName evidence="3">AB hydrolase-1 domain-containing protein</fullName>
    </recommendedName>
</protein>
<dbReference type="OrthoDB" id="6431331at2759"/>
<proteinExistence type="inferred from homology"/>
<dbReference type="InterPro" id="IPR000073">
    <property type="entry name" value="AB_hydrolase_1"/>
</dbReference>
<dbReference type="Pfam" id="PF00561">
    <property type="entry name" value="Abhydrolase_1"/>
    <property type="match status" value="1"/>
</dbReference>
<comment type="caution">
    <text evidence="4">The sequence shown here is derived from an EMBL/GenBank/DDBJ whole genome shotgun (WGS) entry which is preliminary data.</text>
</comment>
<dbReference type="GO" id="GO:0016020">
    <property type="term" value="C:membrane"/>
    <property type="evidence" value="ECO:0007669"/>
    <property type="project" value="TreeGrafter"/>
</dbReference>
<evidence type="ECO:0000256" key="1">
    <source>
        <dbReference type="ARBA" id="ARBA00008645"/>
    </source>
</evidence>
<evidence type="ECO:0000313" key="4">
    <source>
        <dbReference type="EMBL" id="CAB3380211.1"/>
    </source>
</evidence>
<evidence type="ECO:0000313" key="5">
    <source>
        <dbReference type="Proteomes" id="UP000494165"/>
    </source>
</evidence>
<dbReference type="AlphaFoldDB" id="A0A8S1DHN9"/>
<dbReference type="Gene3D" id="3.40.50.1820">
    <property type="entry name" value="alpha/beta hydrolase"/>
    <property type="match status" value="1"/>
</dbReference>
<comment type="similarity">
    <text evidence="1">Belongs to the AB hydrolase superfamily.</text>
</comment>
<evidence type="ECO:0000259" key="3">
    <source>
        <dbReference type="Pfam" id="PF00561"/>
    </source>
</evidence>
<keyword evidence="5" id="KW-1185">Reference proteome</keyword>
<feature type="domain" description="AB hydrolase-1" evidence="3">
    <location>
        <begin position="63"/>
        <end position="294"/>
    </location>
</feature>
<dbReference type="Proteomes" id="UP000494165">
    <property type="component" value="Unassembled WGS sequence"/>
</dbReference>
<dbReference type="GO" id="GO:0016787">
    <property type="term" value="F:hydrolase activity"/>
    <property type="evidence" value="ECO:0007669"/>
    <property type="project" value="UniProtKB-KW"/>
</dbReference>
<dbReference type="EMBL" id="CADEPI010000203">
    <property type="protein sequence ID" value="CAB3380211.1"/>
    <property type="molecule type" value="Genomic_DNA"/>
</dbReference>
<dbReference type="PANTHER" id="PTHR43798">
    <property type="entry name" value="MONOACYLGLYCEROL LIPASE"/>
    <property type="match status" value="1"/>
</dbReference>
<gene>
    <name evidence="4" type="ORF">CLODIP_2_CD03986</name>
</gene>
<organism evidence="4 5">
    <name type="scientific">Cloeon dipterum</name>
    <dbReference type="NCBI Taxonomy" id="197152"/>
    <lineage>
        <taxon>Eukaryota</taxon>
        <taxon>Metazoa</taxon>
        <taxon>Ecdysozoa</taxon>
        <taxon>Arthropoda</taxon>
        <taxon>Hexapoda</taxon>
        <taxon>Insecta</taxon>
        <taxon>Pterygota</taxon>
        <taxon>Palaeoptera</taxon>
        <taxon>Ephemeroptera</taxon>
        <taxon>Pisciforma</taxon>
        <taxon>Baetidae</taxon>
        <taxon>Cloeon</taxon>
    </lineage>
</organism>
<evidence type="ECO:0000256" key="2">
    <source>
        <dbReference type="ARBA" id="ARBA00022801"/>
    </source>
</evidence>
<dbReference type="SUPFAM" id="SSF53474">
    <property type="entry name" value="alpha/beta-Hydrolases"/>
    <property type="match status" value="1"/>
</dbReference>
<name>A0A8S1DHN9_9INSE</name>
<dbReference type="InterPro" id="IPR050266">
    <property type="entry name" value="AB_hydrolase_sf"/>
</dbReference>
<reference evidence="4 5" key="1">
    <citation type="submission" date="2020-04" db="EMBL/GenBank/DDBJ databases">
        <authorList>
            <person name="Alioto T."/>
            <person name="Alioto T."/>
            <person name="Gomez Garrido J."/>
        </authorList>
    </citation>
    <scope>NUCLEOTIDE SEQUENCE [LARGE SCALE GENOMIC DNA]</scope>
</reference>
<sequence length="307" mass="33417">MLSLRLTSVAARRIHTDVEARQSLQLKPQPQVQAQQEVKVDAPWGQVAAKVWGEPGPSPLIALHDWRDNAASFDHLAPLLNVPTVALDLPGHGLSSPLPAAAQTFSPVNIFTLRYVLRKLGYQKVSLLGHGNGAQLGLLYASLYPDAVSHLVLVDPKQPTPSGDLAGRMGALVDSILENKAPLPVVTDIEHLVASYKQRGLSEEASRVLLQRAARKQDDGYVDTSDPWLDTALFRNLFERTESTLASKIKCPVMSIESDSQQATSEATRQILAKAAASFEHQNVGGNHYAHLEQPEKVAAVLNRFLV</sequence>
<dbReference type="PANTHER" id="PTHR43798:SF14">
    <property type="entry name" value="SERINE HYDROLASE-LIKE PROTEIN DDB_G0286239"/>
    <property type="match status" value="1"/>
</dbReference>